<gene>
    <name evidence="2" type="ORF">C8A05DRAFT_39395</name>
</gene>
<sequence length="117" mass="13166">MDWSVTDADLAANTAPLRAPQQHPPLIKEYGARWEPDADAKDYVRLEDGSKVLYSDYQRGRPSLTAQNGHLAPPPVPIPRVPAPSLPWAGDIEPEFELVLKPKRFYGIGRVFKTVWF</sequence>
<dbReference type="EMBL" id="MU856290">
    <property type="protein sequence ID" value="KAK3897058.1"/>
    <property type="molecule type" value="Genomic_DNA"/>
</dbReference>
<evidence type="ECO:0000313" key="2">
    <source>
        <dbReference type="EMBL" id="KAK3897058.1"/>
    </source>
</evidence>
<feature type="non-terminal residue" evidence="2">
    <location>
        <position position="117"/>
    </location>
</feature>
<proteinExistence type="predicted"/>
<protein>
    <submittedName>
        <fullName evidence="2">Uncharacterized protein</fullName>
    </submittedName>
</protein>
<keyword evidence="3" id="KW-1185">Reference proteome</keyword>
<accession>A0AAN6MBN8</accession>
<reference evidence="2" key="2">
    <citation type="submission" date="2023-05" db="EMBL/GenBank/DDBJ databases">
        <authorList>
            <consortium name="Lawrence Berkeley National Laboratory"/>
            <person name="Steindorff A."/>
            <person name="Hensen N."/>
            <person name="Bonometti L."/>
            <person name="Westerberg I."/>
            <person name="Brannstrom I.O."/>
            <person name="Guillou S."/>
            <person name="Cros-Aarteil S."/>
            <person name="Calhoun S."/>
            <person name="Haridas S."/>
            <person name="Kuo A."/>
            <person name="Mondo S."/>
            <person name="Pangilinan J."/>
            <person name="Riley R."/>
            <person name="Labutti K."/>
            <person name="Andreopoulos B."/>
            <person name="Lipzen A."/>
            <person name="Chen C."/>
            <person name="Yanf M."/>
            <person name="Daum C."/>
            <person name="Ng V."/>
            <person name="Clum A."/>
            <person name="Ohm R."/>
            <person name="Martin F."/>
            <person name="Silar P."/>
            <person name="Natvig D."/>
            <person name="Lalanne C."/>
            <person name="Gautier V."/>
            <person name="Ament-Velasquez S.L."/>
            <person name="Kruys A."/>
            <person name="Hutchinson M.I."/>
            <person name="Powell A.J."/>
            <person name="Barry K."/>
            <person name="Miller A.N."/>
            <person name="Grigoriev I.V."/>
            <person name="Debuchy R."/>
            <person name="Gladieux P."/>
            <person name="Thoren M.H."/>
            <person name="Johannesson H."/>
        </authorList>
    </citation>
    <scope>NUCLEOTIDE SEQUENCE</scope>
    <source>
        <strain evidence="2">CBS 103.79</strain>
    </source>
</reference>
<name>A0AAN6MBN8_9PEZI</name>
<comment type="caution">
    <text evidence="2">The sequence shown here is derived from an EMBL/GenBank/DDBJ whole genome shotgun (WGS) entry which is preliminary data.</text>
</comment>
<feature type="region of interest" description="Disordered" evidence="1">
    <location>
        <begin position="1"/>
        <end position="24"/>
    </location>
</feature>
<evidence type="ECO:0000313" key="3">
    <source>
        <dbReference type="Proteomes" id="UP001303889"/>
    </source>
</evidence>
<dbReference type="Proteomes" id="UP001303889">
    <property type="component" value="Unassembled WGS sequence"/>
</dbReference>
<organism evidence="2 3">
    <name type="scientific">Staphylotrichum tortipilum</name>
    <dbReference type="NCBI Taxonomy" id="2831512"/>
    <lineage>
        <taxon>Eukaryota</taxon>
        <taxon>Fungi</taxon>
        <taxon>Dikarya</taxon>
        <taxon>Ascomycota</taxon>
        <taxon>Pezizomycotina</taxon>
        <taxon>Sordariomycetes</taxon>
        <taxon>Sordariomycetidae</taxon>
        <taxon>Sordariales</taxon>
        <taxon>Chaetomiaceae</taxon>
        <taxon>Staphylotrichum</taxon>
    </lineage>
</organism>
<dbReference type="AlphaFoldDB" id="A0AAN6MBN8"/>
<reference evidence="2" key="1">
    <citation type="journal article" date="2023" name="Mol. Phylogenet. Evol.">
        <title>Genome-scale phylogeny and comparative genomics of the fungal order Sordariales.</title>
        <authorList>
            <person name="Hensen N."/>
            <person name="Bonometti L."/>
            <person name="Westerberg I."/>
            <person name="Brannstrom I.O."/>
            <person name="Guillou S."/>
            <person name="Cros-Aarteil S."/>
            <person name="Calhoun S."/>
            <person name="Haridas S."/>
            <person name="Kuo A."/>
            <person name="Mondo S."/>
            <person name="Pangilinan J."/>
            <person name="Riley R."/>
            <person name="LaButti K."/>
            <person name="Andreopoulos B."/>
            <person name="Lipzen A."/>
            <person name="Chen C."/>
            <person name="Yan M."/>
            <person name="Daum C."/>
            <person name="Ng V."/>
            <person name="Clum A."/>
            <person name="Steindorff A."/>
            <person name="Ohm R.A."/>
            <person name="Martin F."/>
            <person name="Silar P."/>
            <person name="Natvig D.O."/>
            <person name="Lalanne C."/>
            <person name="Gautier V."/>
            <person name="Ament-Velasquez S.L."/>
            <person name="Kruys A."/>
            <person name="Hutchinson M.I."/>
            <person name="Powell A.J."/>
            <person name="Barry K."/>
            <person name="Miller A.N."/>
            <person name="Grigoriev I.V."/>
            <person name="Debuchy R."/>
            <person name="Gladieux P."/>
            <person name="Hiltunen Thoren M."/>
            <person name="Johannesson H."/>
        </authorList>
    </citation>
    <scope>NUCLEOTIDE SEQUENCE</scope>
    <source>
        <strain evidence="2">CBS 103.79</strain>
    </source>
</reference>
<evidence type="ECO:0000256" key="1">
    <source>
        <dbReference type="SAM" id="MobiDB-lite"/>
    </source>
</evidence>